<dbReference type="Pfam" id="PF08541">
    <property type="entry name" value="ACP_syn_III_C"/>
    <property type="match status" value="1"/>
</dbReference>
<evidence type="ECO:0000256" key="3">
    <source>
        <dbReference type="ARBA" id="ARBA00022516"/>
    </source>
</evidence>
<keyword evidence="4 14" id="KW-0808">Transferase</keyword>
<feature type="domain" description="Beta-ketoacyl-[acyl-carrier-protein] synthase III C-terminal" evidence="15">
    <location>
        <begin position="233"/>
        <end position="320"/>
    </location>
</feature>
<comment type="catalytic activity">
    <reaction evidence="10">
        <text>malonyl-[ACP] + acetyl-CoA + H(+) = 3-oxobutanoyl-[ACP] + CO2 + CoA</text>
        <dbReference type="Rhea" id="RHEA:12080"/>
        <dbReference type="Rhea" id="RHEA-COMP:9623"/>
        <dbReference type="Rhea" id="RHEA-COMP:9625"/>
        <dbReference type="ChEBI" id="CHEBI:15378"/>
        <dbReference type="ChEBI" id="CHEBI:16526"/>
        <dbReference type="ChEBI" id="CHEBI:57287"/>
        <dbReference type="ChEBI" id="CHEBI:57288"/>
        <dbReference type="ChEBI" id="CHEBI:78449"/>
        <dbReference type="ChEBI" id="CHEBI:78450"/>
        <dbReference type="EC" id="2.3.1.180"/>
    </reaction>
    <physiologicalReaction direction="left-to-right" evidence="10">
        <dbReference type="Rhea" id="RHEA:12081"/>
    </physiologicalReaction>
</comment>
<evidence type="ECO:0000256" key="14">
    <source>
        <dbReference type="HAMAP-Rule" id="MF_01815"/>
    </source>
</evidence>
<dbReference type="UniPathway" id="UPA00094"/>
<dbReference type="GO" id="GO:0006633">
    <property type="term" value="P:fatty acid biosynthetic process"/>
    <property type="evidence" value="ECO:0007669"/>
    <property type="project" value="UniProtKB-UniRule"/>
</dbReference>
<keyword evidence="7 14" id="KW-0275">Fatty acid biosynthesis</keyword>
<evidence type="ECO:0000256" key="12">
    <source>
        <dbReference type="ARBA" id="ARBA00052467"/>
    </source>
</evidence>
<evidence type="ECO:0000256" key="4">
    <source>
        <dbReference type="ARBA" id="ARBA00022679"/>
    </source>
</evidence>
<feature type="active site" evidence="14">
    <location>
        <position position="112"/>
    </location>
</feature>
<comment type="catalytic activity">
    <reaction evidence="11">
        <text>(2S)-2-methylbutanoyl-CoA + malonyl-[ACP] + H(+) = (4S)-4-methyl-3-oxohexanoyl-[ACP] + CO2 + CoA</text>
        <dbReference type="Rhea" id="RHEA:42276"/>
        <dbReference type="Rhea" id="RHEA-COMP:9623"/>
        <dbReference type="Rhea" id="RHEA-COMP:17148"/>
        <dbReference type="ChEBI" id="CHEBI:15378"/>
        <dbReference type="ChEBI" id="CHEBI:16526"/>
        <dbReference type="ChEBI" id="CHEBI:57287"/>
        <dbReference type="ChEBI" id="CHEBI:78449"/>
        <dbReference type="ChEBI" id="CHEBI:88166"/>
        <dbReference type="ChEBI" id="CHEBI:167462"/>
        <dbReference type="EC" id="2.3.1.300"/>
    </reaction>
    <physiologicalReaction direction="left-to-right" evidence="11">
        <dbReference type="Rhea" id="RHEA:42277"/>
    </physiologicalReaction>
</comment>
<keyword evidence="5 14" id="KW-0276">Fatty acid metabolism</keyword>
<evidence type="ECO:0000256" key="7">
    <source>
        <dbReference type="ARBA" id="ARBA00023160"/>
    </source>
</evidence>
<feature type="active site" evidence="14">
    <location>
        <position position="248"/>
    </location>
</feature>
<proteinExistence type="inferred from homology"/>
<organism evidence="17 18">
    <name type="scientific">Vallitalea guaymasensis</name>
    <dbReference type="NCBI Taxonomy" id="1185412"/>
    <lineage>
        <taxon>Bacteria</taxon>
        <taxon>Bacillati</taxon>
        <taxon>Bacillota</taxon>
        <taxon>Clostridia</taxon>
        <taxon>Lachnospirales</taxon>
        <taxon>Vallitaleaceae</taxon>
        <taxon>Vallitalea</taxon>
    </lineage>
</organism>
<accession>A0A8J8MAT4</accession>
<evidence type="ECO:0000256" key="1">
    <source>
        <dbReference type="ARBA" id="ARBA00005194"/>
    </source>
</evidence>
<keyword evidence="18" id="KW-1185">Reference proteome</keyword>
<reference evidence="17 18" key="1">
    <citation type="submission" date="2020-07" db="EMBL/GenBank/DDBJ databases">
        <title>Vallitalea guaymasensis genome.</title>
        <authorList>
            <person name="Postec A."/>
        </authorList>
    </citation>
    <scope>NUCLEOTIDE SEQUENCE [LARGE SCALE GENOMIC DNA]</scope>
    <source>
        <strain evidence="17 18">Ra1766G1</strain>
    </source>
</reference>
<dbReference type="EC" id="2.3.1.180" evidence="14"/>
<evidence type="ECO:0000256" key="8">
    <source>
        <dbReference type="ARBA" id="ARBA00023268"/>
    </source>
</evidence>
<sequence length="321" mass="35052">MKNVRIIGTGSYLPDNIVSNDDLSSFVETSDEWISSRTGIKNRRITTGEGTTDLAVNAAKKAVESSKINPSEIDLILVATISADNFTPSTACEVQKEIEADNAMCFDINAACSGFIFALNTATAYIKAGLAKNALVIGVEVLSRLTDWEDRRTCVLFGDGSGAVVISESEEEGIIDFECKSLGKLSEYLVCGGSDLKNPYVNKESHKYIKMNGQEVFKFACSYVPKGIKNVIEESPYNIEDIDYFVLHQANERIINSIAKRLKIDQEKIYKNISSYGNTSSASVPIALDEMFKKNILKKGNRIIIAGFGGGLTYGVAMITI</sequence>
<dbReference type="InterPro" id="IPR013751">
    <property type="entry name" value="ACP_syn_III_N"/>
</dbReference>
<gene>
    <name evidence="14" type="primary">fabH</name>
    <name evidence="17" type="ORF">HYG85_11090</name>
</gene>
<dbReference type="InterPro" id="IPR016039">
    <property type="entry name" value="Thiolase-like"/>
</dbReference>
<keyword evidence="9 14" id="KW-0012">Acyltransferase</keyword>
<evidence type="ECO:0000313" key="18">
    <source>
        <dbReference type="Proteomes" id="UP000677305"/>
    </source>
</evidence>
<evidence type="ECO:0000313" key="17">
    <source>
        <dbReference type="EMBL" id="QUH29434.1"/>
    </source>
</evidence>
<comment type="catalytic activity">
    <reaction evidence="12">
        <text>2-methylpropanoyl-CoA + malonyl-[ACP] + H(+) = 4-methyl-3-oxopentanoyl-[ACP] + CO2 + CoA</text>
        <dbReference type="Rhea" id="RHEA:42268"/>
        <dbReference type="Rhea" id="RHEA-COMP:9623"/>
        <dbReference type="Rhea" id="RHEA-COMP:9940"/>
        <dbReference type="ChEBI" id="CHEBI:15378"/>
        <dbReference type="ChEBI" id="CHEBI:16526"/>
        <dbReference type="ChEBI" id="CHEBI:57287"/>
        <dbReference type="ChEBI" id="CHEBI:57338"/>
        <dbReference type="ChEBI" id="CHEBI:78449"/>
        <dbReference type="ChEBI" id="CHEBI:78820"/>
        <dbReference type="EC" id="2.3.1.300"/>
    </reaction>
    <physiologicalReaction direction="left-to-right" evidence="12">
        <dbReference type="Rhea" id="RHEA:42269"/>
    </physiologicalReaction>
</comment>
<dbReference type="CDD" id="cd00830">
    <property type="entry name" value="KAS_III"/>
    <property type="match status" value="1"/>
</dbReference>
<comment type="similarity">
    <text evidence="2 14">Belongs to the thiolase-like superfamily. FabH family.</text>
</comment>
<comment type="function">
    <text evidence="14">Catalyzes the condensation reaction of fatty acid synthesis by the addition to an acyl acceptor of two carbons from malonyl-ACP. Catalyzes the first condensation reaction which initiates fatty acid synthesis and may therefore play a role in governing the total rate of fatty acid production. Possesses both acetoacetyl-ACP synthase and acetyl transacylase activities. Its substrate specificity determines the biosynthesis of branched-chain and/or straight-chain of fatty acids.</text>
</comment>
<evidence type="ECO:0000259" key="15">
    <source>
        <dbReference type="Pfam" id="PF08541"/>
    </source>
</evidence>
<dbReference type="Gene3D" id="3.40.47.10">
    <property type="match status" value="1"/>
</dbReference>
<feature type="region of interest" description="ACP-binding" evidence="14">
    <location>
        <begin position="249"/>
        <end position="253"/>
    </location>
</feature>
<evidence type="ECO:0000256" key="13">
    <source>
        <dbReference type="ARBA" id="ARBA00052985"/>
    </source>
</evidence>
<dbReference type="KEGG" id="vgu:HYG85_11090"/>
<keyword evidence="8 14" id="KW-0511">Multifunctional enzyme</keyword>
<dbReference type="NCBIfam" id="NF006829">
    <property type="entry name" value="PRK09352.1"/>
    <property type="match status" value="1"/>
</dbReference>
<feature type="active site" evidence="14">
    <location>
        <position position="278"/>
    </location>
</feature>
<evidence type="ECO:0000259" key="16">
    <source>
        <dbReference type="Pfam" id="PF08545"/>
    </source>
</evidence>
<dbReference type="OrthoDB" id="9815506at2"/>
<dbReference type="FunFam" id="3.40.47.10:FF:000004">
    <property type="entry name" value="3-oxoacyl-[acyl-carrier-protein] synthase 3"/>
    <property type="match status" value="1"/>
</dbReference>
<name>A0A8J8MAT4_9FIRM</name>
<dbReference type="HAMAP" id="MF_01815">
    <property type="entry name" value="FabH"/>
    <property type="match status" value="1"/>
</dbReference>
<dbReference type="GO" id="GO:0033818">
    <property type="term" value="F:beta-ketoacyl-acyl-carrier-protein synthase III activity"/>
    <property type="evidence" value="ECO:0007669"/>
    <property type="project" value="UniProtKB-UniRule"/>
</dbReference>
<evidence type="ECO:0000256" key="6">
    <source>
        <dbReference type="ARBA" id="ARBA00023098"/>
    </source>
</evidence>
<evidence type="ECO:0000256" key="5">
    <source>
        <dbReference type="ARBA" id="ARBA00022832"/>
    </source>
</evidence>
<keyword evidence="6 14" id="KW-0443">Lipid metabolism</keyword>
<dbReference type="GO" id="GO:0005737">
    <property type="term" value="C:cytoplasm"/>
    <property type="evidence" value="ECO:0007669"/>
    <property type="project" value="UniProtKB-SubCell"/>
</dbReference>
<feature type="domain" description="Beta-ketoacyl-[acyl-carrier-protein] synthase III N-terminal" evidence="16">
    <location>
        <begin position="106"/>
        <end position="183"/>
    </location>
</feature>
<evidence type="ECO:0000256" key="9">
    <source>
        <dbReference type="ARBA" id="ARBA00023315"/>
    </source>
</evidence>
<protein>
    <recommendedName>
        <fullName evidence="14">Beta-ketoacyl-[acyl-carrier-protein] synthase III</fullName>
        <shortName evidence="14">Beta-ketoacyl-ACP synthase III</shortName>
        <shortName evidence="14">KAS III</shortName>
        <ecNumber evidence="14">2.3.1.180</ecNumber>
    </recommendedName>
    <alternativeName>
        <fullName evidence="14">3-oxoacyl-[acyl-carrier-protein] synthase 3</fullName>
    </alternativeName>
    <alternativeName>
        <fullName evidence="14">3-oxoacyl-[acyl-carrier-protein] synthase III</fullName>
    </alternativeName>
</protein>
<dbReference type="NCBIfam" id="TIGR00747">
    <property type="entry name" value="fabH"/>
    <property type="match status" value="1"/>
</dbReference>
<evidence type="ECO:0000256" key="10">
    <source>
        <dbReference type="ARBA" id="ARBA00051096"/>
    </source>
</evidence>
<dbReference type="GO" id="GO:0004315">
    <property type="term" value="F:3-oxoacyl-[acyl-carrier-protein] synthase activity"/>
    <property type="evidence" value="ECO:0007669"/>
    <property type="project" value="InterPro"/>
</dbReference>
<dbReference type="PANTHER" id="PTHR43091:SF1">
    <property type="entry name" value="BETA-KETOACYL-[ACYL-CARRIER-PROTEIN] SYNTHASE III, CHLOROPLASTIC"/>
    <property type="match status" value="1"/>
</dbReference>
<comment type="catalytic activity">
    <reaction evidence="13">
        <text>3-methylbutanoyl-CoA + malonyl-[ACP] + H(+) = 5-methyl-3-oxohexanoyl-[ACP] + CO2 + CoA</text>
        <dbReference type="Rhea" id="RHEA:42272"/>
        <dbReference type="Rhea" id="RHEA-COMP:9623"/>
        <dbReference type="Rhea" id="RHEA-COMP:9941"/>
        <dbReference type="ChEBI" id="CHEBI:15378"/>
        <dbReference type="ChEBI" id="CHEBI:16526"/>
        <dbReference type="ChEBI" id="CHEBI:57287"/>
        <dbReference type="ChEBI" id="CHEBI:57345"/>
        <dbReference type="ChEBI" id="CHEBI:78449"/>
        <dbReference type="ChEBI" id="CHEBI:78822"/>
        <dbReference type="EC" id="2.3.1.300"/>
    </reaction>
    <physiologicalReaction direction="left-to-right" evidence="13">
        <dbReference type="Rhea" id="RHEA:42273"/>
    </physiologicalReaction>
</comment>
<comment type="subunit">
    <text evidence="14">Homodimer.</text>
</comment>
<dbReference type="SUPFAM" id="SSF53901">
    <property type="entry name" value="Thiolase-like"/>
    <property type="match status" value="1"/>
</dbReference>
<keyword evidence="14" id="KW-0963">Cytoplasm</keyword>
<comment type="subcellular location">
    <subcellularLocation>
        <location evidence="14">Cytoplasm</location>
    </subcellularLocation>
</comment>
<dbReference type="InterPro" id="IPR013747">
    <property type="entry name" value="ACP_syn_III_C"/>
</dbReference>
<keyword evidence="3 14" id="KW-0444">Lipid biosynthesis</keyword>
<dbReference type="AlphaFoldDB" id="A0A8J8MAT4"/>
<dbReference type="EMBL" id="CP058561">
    <property type="protein sequence ID" value="QUH29434.1"/>
    <property type="molecule type" value="Genomic_DNA"/>
</dbReference>
<comment type="domain">
    <text evidence="14">The last Arg residue of the ACP-binding site is essential for the weak association between ACP/AcpP and FabH.</text>
</comment>
<dbReference type="Pfam" id="PF08545">
    <property type="entry name" value="ACP_syn_III"/>
    <property type="match status" value="1"/>
</dbReference>
<dbReference type="InterPro" id="IPR004655">
    <property type="entry name" value="FabH"/>
</dbReference>
<dbReference type="RefSeq" id="WP_113673048.1">
    <property type="nucleotide sequence ID" value="NZ_CP058561.1"/>
</dbReference>
<evidence type="ECO:0000256" key="11">
    <source>
        <dbReference type="ARBA" id="ARBA00052407"/>
    </source>
</evidence>
<dbReference type="PANTHER" id="PTHR43091">
    <property type="entry name" value="3-OXOACYL-[ACYL-CARRIER-PROTEIN] SYNTHASE"/>
    <property type="match status" value="1"/>
</dbReference>
<comment type="pathway">
    <text evidence="1 14">Lipid metabolism; fatty acid biosynthesis.</text>
</comment>
<dbReference type="Proteomes" id="UP000677305">
    <property type="component" value="Chromosome"/>
</dbReference>
<evidence type="ECO:0000256" key="2">
    <source>
        <dbReference type="ARBA" id="ARBA00008642"/>
    </source>
</evidence>